<name>A0A9J6NUU9_9CLOT</name>
<reference evidence="2" key="1">
    <citation type="journal article" date="2021" name="mSystems">
        <title>Bacteria and Archaea Synergistically Convert Glycine Betaine to Biogenic Methane in the Formosa Cold Seep of the South China Sea.</title>
        <authorList>
            <person name="Li L."/>
            <person name="Zhang W."/>
            <person name="Zhang S."/>
            <person name="Song L."/>
            <person name="Sun Q."/>
            <person name="Zhang H."/>
            <person name="Xiang H."/>
            <person name="Dong X."/>
        </authorList>
    </citation>
    <scope>NUCLEOTIDE SEQUENCE</scope>
    <source>
        <strain evidence="2">ZWT</strain>
    </source>
</reference>
<feature type="transmembrane region" description="Helical" evidence="1">
    <location>
        <begin position="177"/>
        <end position="197"/>
    </location>
</feature>
<proteinExistence type="predicted"/>
<dbReference type="EMBL" id="JAGSOJ010000001">
    <property type="protein sequence ID" value="MCM1988263.1"/>
    <property type="molecule type" value="Genomic_DNA"/>
</dbReference>
<comment type="caution">
    <text evidence="2">The sequence shown here is derived from an EMBL/GenBank/DDBJ whole genome shotgun (WGS) entry which is preliminary data.</text>
</comment>
<keyword evidence="1" id="KW-0472">Membrane</keyword>
<organism evidence="2 3">
    <name type="scientific">Oceanirhabdus seepicola</name>
    <dbReference type="NCBI Taxonomy" id="2828781"/>
    <lineage>
        <taxon>Bacteria</taxon>
        <taxon>Bacillati</taxon>
        <taxon>Bacillota</taxon>
        <taxon>Clostridia</taxon>
        <taxon>Eubacteriales</taxon>
        <taxon>Clostridiaceae</taxon>
        <taxon>Oceanirhabdus</taxon>
    </lineage>
</organism>
<dbReference type="PANTHER" id="PTHR37305:SF1">
    <property type="entry name" value="MEMBRANE PROTEIN"/>
    <property type="match status" value="1"/>
</dbReference>
<dbReference type="Pfam" id="PF12730">
    <property type="entry name" value="ABC2_membrane_4"/>
    <property type="match status" value="1"/>
</dbReference>
<feature type="transmembrane region" description="Helical" evidence="1">
    <location>
        <begin position="111"/>
        <end position="132"/>
    </location>
</feature>
<dbReference type="PANTHER" id="PTHR37305">
    <property type="entry name" value="INTEGRAL MEMBRANE PROTEIN-RELATED"/>
    <property type="match status" value="1"/>
</dbReference>
<evidence type="ECO:0000313" key="3">
    <source>
        <dbReference type="Proteomes" id="UP001056429"/>
    </source>
</evidence>
<evidence type="ECO:0000256" key="1">
    <source>
        <dbReference type="SAM" id="Phobius"/>
    </source>
</evidence>
<reference evidence="2" key="2">
    <citation type="submission" date="2021-04" db="EMBL/GenBank/DDBJ databases">
        <authorList>
            <person name="Dong X."/>
        </authorList>
    </citation>
    <scope>NUCLEOTIDE SEQUENCE</scope>
    <source>
        <strain evidence="2">ZWT</strain>
    </source>
</reference>
<sequence length="244" mass="26879">MKNIIILSQNEFEKIISKRKAKVLLIILSIIVAGAGILFFYGENMLNLTIMNGSRFPIWILGLMMGFILPLFTTMITVDSISGEYENGTMSNLYALPVSRQSIYLSKLLGCLYYVVLMLGTTISISLLIALITGGFGVFASIGAIILTYIKAIIAMGLVIAAVSFIGLWFKSSSMTLVISILLYIGMNTMSIFLGNIGSLLPTTIIRLYDKMLLPNYGLLLVYMVSYYVILTIGGVLKFQEKEV</sequence>
<accession>A0A9J6NUU9</accession>
<keyword evidence="3" id="KW-1185">Reference proteome</keyword>
<keyword evidence="1" id="KW-1133">Transmembrane helix</keyword>
<dbReference type="Proteomes" id="UP001056429">
    <property type="component" value="Unassembled WGS sequence"/>
</dbReference>
<dbReference type="AlphaFoldDB" id="A0A9J6NUU9"/>
<evidence type="ECO:0000313" key="2">
    <source>
        <dbReference type="EMBL" id="MCM1988263.1"/>
    </source>
</evidence>
<feature type="transmembrane region" description="Helical" evidence="1">
    <location>
        <begin position="138"/>
        <end position="170"/>
    </location>
</feature>
<gene>
    <name evidence="2" type="ORF">KDK92_00810</name>
</gene>
<keyword evidence="1" id="KW-0812">Transmembrane</keyword>
<feature type="transmembrane region" description="Helical" evidence="1">
    <location>
        <begin position="56"/>
        <end position="78"/>
    </location>
</feature>
<protein>
    <submittedName>
        <fullName evidence="2">ABC transporter permease</fullName>
    </submittedName>
</protein>
<dbReference type="RefSeq" id="WP_250857119.1">
    <property type="nucleotide sequence ID" value="NZ_JAGSOJ010000001.1"/>
</dbReference>
<feature type="transmembrane region" description="Helical" evidence="1">
    <location>
        <begin position="217"/>
        <end position="237"/>
    </location>
</feature>
<feature type="transmembrane region" description="Helical" evidence="1">
    <location>
        <begin position="21"/>
        <end position="41"/>
    </location>
</feature>